<reference evidence="1 2" key="1">
    <citation type="submission" date="2017-05" db="EMBL/GenBank/DDBJ databases">
        <authorList>
            <person name="Varghese N."/>
            <person name="Submissions S."/>
        </authorList>
    </citation>
    <scope>NUCLEOTIDE SEQUENCE [LARGE SCALE GENOMIC DNA]</scope>
    <source>
        <strain evidence="1 2">DSM 100094</strain>
    </source>
</reference>
<dbReference type="RefSeq" id="WP_142661772.1">
    <property type="nucleotide sequence ID" value="NZ_FXTK01000002.1"/>
</dbReference>
<accession>A0A521BD71</accession>
<keyword evidence="2" id="KW-1185">Reference proteome</keyword>
<dbReference type="OrthoDB" id="7777667at2"/>
<dbReference type="Proteomes" id="UP000319014">
    <property type="component" value="Unassembled WGS sequence"/>
</dbReference>
<sequence length="78" mass="8457">MAQQELKKDMPHTKNPDMIAFTLGRVALHLMQSGGVIGETEIRHRLMDIVQNGHQGGVTPEMARGALLALGDLRIVAA</sequence>
<evidence type="ECO:0000313" key="2">
    <source>
        <dbReference type="Proteomes" id="UP000319014"/>
    </source>
</evidence>
<name>A0A521BD71_9RHOB</name>
<proteinExistence type="predicted"/>
<protein>
    <submittedName>
        <fullName evidence="1">Uncharacterized protein</fullName>
    </submittedName>
</protein>
<dbReference type="EMBL" id="FXTK01000002">
    <property type="protein sequence ID" value="SMO45009.1"/>
    <property type="molecule type" value="Genomic_DNA"/>
</dbReference>
<dbReference type="AlphaFoldDB" id="A0A521BD71"/>
<evidence type="ECO:0000313" key="1">
    <source>
        <dbReference type="EMBL" id="SMO45009.1"/>
    </source>
</evidence>
<gene>
    <name evidence="1" type="ORF">SAMN06265221_102235</name>
</gene>
<organism evidence="1 2">
    <name type="scientific">Paracoccus laeviglucosivorans</name>
    <dbReference type="NCBI Taxonomy" id="1197861"/>
    <lineage>
        <taxon>Bacteria</taxon>
        <taxon>Pseudomonadati</taxon>
        <taxon>Pseudomonadota</taxon>
        <taxon>Alphaproteobacteria</taxon>
        <taxon>Rhodobacterales</taxon>
        <taxon>Paracoccaceae</taxon>
        <taxon>Paracoccus</taxon>
    </lineage>
</organism>